<keyword evidence="11" id="KW-1185">Reference proteome</keyword>
<proteinExistence type="predicted"/>
<dbReference type="InterPro" id="IPR003171">
    <property type="entry name" value="Mehydrof_redctse-like"/>
</dbReference>
<dbReference type="GO" id="GO:0035999">
    <property type="term" value="P:tetrahydrofolate interconversion"/>
    <property type="evidence" value="ECO:0007669"/>
    <property type="project" value="UniProtKB-UniPathway"/>
</dbReference>
<dbReference type="eggNOG" id="COG0646">
    <property type="taxonomic scope" value="Bacteria"/>
</dbReference>
<feature type="domain" description="Hcy-binding" evidence="9">
    <location>
        <begin position="1"/>
        <end position="284"/>
    </location>
</feature>
<comment type="pathway">
    <text evidence="2">One-carbon metabolism; tetrahydrofolate interconversion.</text>
</comment>
<accession>G5GES0</accession>
<organism evidence="10 11">
    <name type="scientific">Johnsonella ignava ATCC 51276</name>
    <dbReference type="NCBI Taxonomy" id="679200"/>
    <lineage>
        <taxon>Bacteria</taxon>
        <taxon>Bacillati</taxon>
        <taxon>Bacillota</taxon>
        <taxon>Clostridia</taxon>
        <taxon>Lachnospirales</taxon>
        <taxon>Lachnospiraceae</taxon>
        <taxon>Johnsonella</taxon>
    </lineage>
</organism>
<keyword evidence="6" id="KW-0274">FAD</keyword>
<dbReference type="Gene3D" id="3.20.20.330">
    <property type="entry name" value="Homocysteine-binding-like domain"/>
    <property type="match status" value="1"/>
</dbReference>
<dbReference type="HOGENOM" id="CLU_453272_0_0_9"/>
<dbReference type="RefSeq" id="WP_005538973.1">
    <property type="nucleotide sequence ID" value="NZ_JH378829.1"/>
</dbReference>
<dbReference type="GO" id="GO:0004489">
    <property type="term" value="F:methylenetetrahydrofolate reductase [NAD(P)H] activity"/>
    <property type="evidence" value="ECO:0007669"/>
    <property type="project" value="InterPro"/>
</dbReference>
<dbReference type="GO" id="GO:0032259">
    <property type="term" value="P:methylation"/>
    <property type="evidence" value="ECO:0007669"/>
    <property type="project" value="UniProtKB-KW"/>
</dbReference>
<dbReference type="PANTHER" id="PTHR11103">
    <property type="entry name" value="SLR1189 PROTEIN"/>
    <property type="match status" value="1"/>
</dbReference>
<reference evidence="10 11" key="1">
    <citation type="submission" date="2011-08" db="EMBL/GenBank/DDBJ databases">
        <title>The Genome Sequence of Johnsonella ignava ATCC 51276.</title>
        <authorList>
            <consortium name="The Broad Institute Genome Sequencing Platform"/>
            <person name="Earl A."/>
            <person name="Ward D."/>
            <person name="Feldgarden M."/>
            <person name="Gevers D."/>
            <person name="Izard J."/>
            <person name="Blanton J.M."/>
            <person name="Baranova O.V."/>
            <person name="Dewhirst F.E."/>
            <person name="Young S.K."/>
            <person name="Zeng Q."/>
            <person name="Gargeya S."/>
            <person name="Fitzgerald M."/>
            <person name="Haas B."/>
            <person name="Abouelleil A."/>
            <person name="Alvarado L."/>
            <person name="Arachchi H.M."/>
            <person name="Berlin A."/>
            <person name="Brown A."/>
            <person name="Chapman S.B."/>
            <person name="Chen Z."/>
            <person name="Dunbar C."/>
            <person name="Freedman E."/>
            <person name="Gearin G."/>
            <person name="Gellesch M."/>
            <person name="Goldberg J."/>
            <person name="Griggs A."/>
            <person name="Gujja S."/>
            <person name="Heiman D."/>
            <person name="Howarth C."/>
            <person name="Larson L."/>
            <person name="Lui A."/>
            <person name="MacDonald P.J.P."/>
            <person name="Montmayeur A."/>
            <person name="Murphy C."/>
            <person name="Neiman D."/>
            <person name="Pearson M."/>
            <person name="Priest M."/>
            <person name="Roberts A."/>
            <person name="Saif S."/>
            <person name="Shea T."/>
            <person name="Shenoy N."/>
            <person name="Sisk P."/>
            <person name="Stolte C."/>
            <person name="Sykes S."/>
            <person name="Wortman J."/>
            <person name="Nusbaum C."/>
            <person name="Birren B."/>
        </authorList>
    </citation>
    <scope>NUCLEOTIDE SEQUENCE [LARGE SCALE GENOMIC DNA]</scope>
    <source>
        <strain evidence="10 11">ATCC 51276</strain>
    </source>
</reference>
<gene>
    <name evidence="10" type="ORF">HMPREF9333_00058</name>
</gene>
<dbReference type="Gene3D" id="3.20.20.220">
    <property type="match status" value="1"/>
</dbReference>
<dbReference type="PATRIC" id="fig|679200.3.peg.63"/>
<dbReference type="PANTHER" id="PTHR11103:SF18">
    <property type="entry name" value="SLR1189 PROTEIN"/>
    <property type="match status" value="1"/>
</dbReference>
<dbReference type="GO" id="GO:0046872">
    <property type="term" value="F:metal ion binding"/>
    <property type="evidence" value="ECO:0007669"/>
    <property type="project" value="UniProtKB-KW"/>
</dbReference>
<dbReference type="UniPathway" id="UPA00193"/>
<keyword evidence="8" id="KW-0479">Metal-binding</keyword>
<dbReference type="InterPro" id="IPR003726">
    <property type="entry name" value="HCY_dom"/>
</dbReference>
<evidence type="ECO:0000259" key="9">
    <source>
        <dbReference type="PROSITE" id="PS50970"/>
    </source>
</evidence>
<dbReference type="PROSITE" id="PS50970">
    <property type="entry name" value="HCY"/>
    <property type="match status" value="1"/>
</dbReference>
<dbReference type="SUPFAM" id="SSF82282">
    <property type="entry name" value="Homocysteine S-methyltransferase"/>
    <property type="match status" value="1"/>
</dbReference>
<keyword evidence="8" id="KW-0862">Zinc</keyword>
<feature type="binding site" evidence="8">
    <location>
        <position position="270"/>
    </location>
    <ligand>
        <name>Zn(2+)</name>
        <dbReference type="ChEBI" id="CHEBI:29105"/>
    </ligand>
</feature>
<evidence type="ECO:0000256" key="8">
    <source>
        <dbReference type="PROSITE-ProRule" id="PRU00333"/>
    </source>
</evidence>
<feature type="binding site" evidence="8">
    <location>
        <position position="200"/>
    </location>
    <ligand>
        <name>Zn(2+)</name>
        <dbReference type="ChEBI" id="CHEBI:29105"/>
    </ligand>
</feature>
<keyword evidence="7" id="KW-0560">Oxidoreductase</keyword>
<evidence type="ECO:0000256" key="4">
    <source>
        <dbReference type="ARBA" id="ARBA00022630"/>
    </source>
</evidence>
<dbReference type="GO" id="GO:0006555">
    <property type="term" value="P:methionine metabolic process"/>
    <property type="evidence" value="ECO:0007669"/>
    <property type="project" value="InterPro"/>
</dbReference>
<dbReference type="OrthoDB" id="9803687at2"/>
<keyword evidence="3 8" id="KW-0489">Methyltransferase</keyword>
<dbReference type="SUPFAM" id="SSF51730">
    <property type="entry name" value="FAD-linked oxidoreductase"/>
    <property type="match status" value="1"/>
</dbReference>
<evidence type="ECO:0000256" key="7">
    <source>
        <dbReference type="ARBA" id="ARBA00023002"/>
    </source>
</evidence>
<evidence type="ECO:0000256" key="3">
    <source>
        <dbReference type="ARBA" id="ARBA00022603"/>
    </source>
</evidence>
<dbReference type="STRING" id="679200.HMPREF9333_00058"/>
<evidence type="ECO:0000256" key="2">
    <source>
        <dbReference type="ARBA" id="ARBA00004777"/>
    </source>
</evidence>
<evidence type="ECO:0000256" key="1">
    <source>
        <dbReference type="ARBA" id="ARBA00001974"/>
    </source>
</evidence>
<comment type="caution">
    <text evidence="10">The sequence shown here is derived from an EMBL/GenBank/DDBJ whole genome shotgun (WGS) entry which is preliminary data.</text>
</comment>
<evidence type="ECO:0000313" key="10">
    <source>
        <dbReference type="EMBL" id="EHI56611.1"/>
    </source>
</evidence>
<name>G5GES0_9FIRM</name>
<sequence length="606" mass="67522">MINIRDFLKRRVLLFDGAMGTYYARISGDMSLGCEQANIKRPDIIRNIHREYIDAGAMAIKTNTFGLSYFDTSHEEIQKRNELISAGYDIATEAAQDKAYVFADIGPAAGASESETADIYISQAEIFLKKGALNYIFETLSGSEGILKAAEFIKNLKPSAFIIVSFAVLPDGYTRDGRYYKDLIEKMQKSSVIDAVGINCISGAGQMYELVREFDLLRIFESGKYLSVMPNAGYPVIRGNQSVFDGNDAYFASKLKQIYSYGVRIIGGCCGTTPEYIKKVAQDLSGEAPKSVFVEKIKPESHKSIKKYTNVFLDRLKTWKDTSKKVIAVELDPPKDGDAQLFLQNAKRLKDIGIDILTISDCPIARARMDSSLLSCKIKRELSMEVLPHLTCRDRNINATKALLLGLYSEGVHNVLAVTGDPVPTAERSEVNAVYQFNSRKLASYITSLNKDIFNDSIKIFTALNINSKNFSAELKRAQLKIECGSVGFLTQPAYSQESFENLKMARCKLDALILGGVIPLISKRNAVFMHNEVNGISIPEDIIDSFENLTPDECKKHAIKLCLDVAARMYEDVDGYYIITPFQKIDIIEKIISGIRQGVNDYGLR</sequence>
<comment type="cofactor">
    <cofactor evidence="8">
        <name>Zn(2+)</name>
        <dbReference type="ChEBI" id="CHEBI:29105"/>
    </cofactor>
</comment>
<dbReference type="InterPro" id="IPR036589">
    <property type="entry name" value="HCY_dom_sf"/>
</dbReference>
<evidence type="ECO:0000256" key="6">
    <source>
        <dbReference type="ARBA" id="ARBA00022827"/>
    </source>
</evidence>
<dbReference type="NCBIfam" id="NF006396">
    <property type="entry name" value="PRK08645.1"/>
    <property type="match status" value="1"/>
</dbReference>
<protein>
    <recommendedName>
        <fullName evidence="9">Hcy-binding domain-containing protein</fullName>
    </recommendedName>
</protein>
<dbReference type="eggNOG" id="COG0685">
    <property type="taxonomic scope" value="Bacteria"/>
</dbReference>
<comment type="cofactor">
    <cofactor evidence="1">
        <name>FAD</name>
        <dbReference type="ChEBI" id="CHEBI:57692"/>
    </cofactor>
</comment>
<keyword evidence="5 8" id="KW-0808">Transferase</keyword>
<dbReference type="CDD" id="cd00537">
    <property type="entry name" value="MTHFR"/>
    <property type="match status" value="1"/>
</dbReference>
<dbReference type="Proteomes" id="UP000003011">
    <property type="component" value="Unassembled WGS sequence"/>
</dbReference>
<dbReference type="AlphaFoldDB" id="G5GES0"/>
<evidence type="ECO:0000256" key="5">
    <source>
        <dbReference type="ARBA" id="ARBA00022679"/>
    </source>
</evidence>
<dbReference type="GO" id="GO:0008168">
    <property type="term" value="F:methyltransferase activity"/>
    <property type="evidence" value="ECO:0007669"/>
    <property type="project" value="UniProtKB-UniRule"/>
</dbReference>
<dbReference type="Pfam" id="PF02219">
    <property type="entry name" value="MTHFR"/>
    <property type="match status" value="1"/>
</dbReference>
<dbReference type="Pfam" id="PF02574">
    <property type="entry name" value="S-methyl_trans"/>
    <property type="match status" value="1"/>
</dbReference>
<keyword evidence="4" id="KW-0285">Flavoprotein</keyword>
<evidence type="ECO:0000313" key="11">
    <source>
        <dbReference type="Proteomes" id="UP000003011"/>
    </source>
</evidence>
<feature type="binding site" evidence="8">
    <location>
        <position position="269"/>
    </location>
    <ligand>
        <name>Zn(2+)</name>
        <dbReference type="ChEBI" id="CHEBI:29105"/>
    </ligand>
</feature>
<dbReference type="InterPro" id="IPR029041">
    <property type="entry name" value="FAD-linked_oxidoreductase-like"/>
</dbReference>
<dbReference type="EMBL" id="ACZL01000003">
    <property type="protein sequence ID" value="EHI56611.1"/>
    <property type="molecule type" value="Genomic_DNA"/>
</dbReference>